<protein>
    <submittedName>
        <fullName evidence="2">Uncharacterized protein</fullName>
    </submittedName>
</protein>
<dbReference type="Proteomes" id="UP000075304">
    <property type="component" value="Unassembled WGS sequence"/>
</dbReference>
<dbReference type="EMBL" id="LQYI01000063">
    <property type="protein sequence ID" value="KYC68000.1"/>
    <property type="molecule type" value="Genomic_DNA"/>
</dbReference>
<accession>A0A150KFY5</accession>
<dbReference type="RefSeq" id="WP_218832497.1">
    <property type="nucleotide sequence ID" value="NZ_CP058594.1"/>
</dbReference>
<evidence type="ECO:0000313" key="2">
    <source>
        <dbReference type="EMBL" id="KYC68000.1"/>
    </source>
</evidence>
<evidence type="ECO:0000313" key="3">
    <source>
        <dbReference type="Proteomes" id="UP000075288"/>
    </source>
</evidence>
<gene>
    <name evidence="1" type="ORF">B4098_1401</name>
    <name evidence="2" type="ORF">B4099_1585</name>
</gene>
<name>A0A150KFY5_HEYCO</name>
<evidence type="ECO:0000313" key="1">
    <source>
        <dbReference type="EMBL" id="KYC62170.1"/>
    </source>
</evidence>
<dbReference type="AlphaFoldDB" id="A0A150KFY5"/>
<dbReference type="EMBL" id="LQYG01000056">
    <property type="protein sequence ID" value="KYC62170.1"/>
    <property type="molecule type" value="Genomic_DNA"/>
</dbReference>
<reference evidence="3 4" key="1">
    <citation type="submission" date="2016-01" db="EMBL/GenBank/DDBJ databases">
        <title>Genome Sequences of Twelve Sporeforming Bacillus Species Isolated from Foods.</title>
        <authorList>
            <person name="Berendsen E.M."/>
            <person name="Wells-Bennik M.H."/>
            <person name="Krawcyk A.O."/>
            <person name="De Jong A."/>
            <person name="Holsappel S."/>
            <person name="Eijlander R.T."/>
            <person name="Kuipers O.P."/>
        </authorList>
    </citation>
    <scope>NUCLEOTIDE SEQUENCE [LARGE SCALE GENOMIC DNA]</scope>
    <source>
        <strain evidence="1 3">B4098</strain>
        <strain evidence="2 4">B4099</strain>
    </source>
</reference>
<organism evidence="2 4">
    <name type="scientific">Heyndrickxia coagulans</name>
    <name type="common">Weizmannia coagulans</name>
    <dbReference type="NCBI Taxonomy" id="1398"/>
    <lineage>
        <taxon>Bacteria</taxon>
        <taxon>Bacillati</taxon>
        <taxon>Bacillota</taxon>
        <taxon>Bacilli</taxon>
        <taxon>Bacillales</taxon>
        <taxon>Bacillaceae</taxon>
        <taxon>Heyndrickxia</taxon>
    </lineage>
</organism>
<dbReference type="Proteomes" id="UP000075288">
    <property type="component" value="Unassembled WGS sequence"/>
</dbReference>
<evidence type="ECO:0000313" key="4">
    <source>
        <dbReference type="Proteomes" id="UP000075304"/>
    </source>
</evidence>
<comment type="caution">
    <text evidence="2">The sequence shown here is derived from an EMBL/GenBank/DDBJ whole genome shotgun (WGS) entry which is preliminary data.</text>
</comment>
<dbReference type="PATRIC" id="fig|1398.25.peg.3290"/>
<proteinExistence type="predicted"/>
<sequence length="45" mass="5142">MDDNGPFLDLMKDILEVWPESIVFHVRDEGQFKVAVARFCLSSGE</sequence>